<dbReference type="CDD" id="cd01131">
    <property type="entry name" value="PilT"/>
    <property type="match status" value="1"/>
</dbReference>
<dbReference type="InterPro" id="IPR006321">
    <property type="entry name" value="PilT/PilU"/>
</dbReference>
<dbReference type="GO" id="GO:0005524">
    <property type="term" value="F:ATP binding"/>
    <property type="evidence" value="ECO:0007669"/>
    <property type="project" value="InterPro"/>
</dbReference>
<dbReference type="OrthoDB" id="9805147at2"/>
<dbReference type="InterPro" id="IPR050921">
    <property type="entry name" value="T4SS_GSP_E_ATPase"/>
</dbReference>
<dbReference type="PANTHER" id="PTHR30486:SF16">
    <property type="entry name" value="TWITCHING MOTILITY PROTEIN PILT"/>
    <property type="match status" value="1"/>
</dbReference>
<name>A0A1G6BK76_9BACT</name>
<dbReference type="Proteomes" id="UP000198771">
    <property type="component" value="Unassembled WGS sequence"/>
</dbReference>
<gene>
    <name evidence="3" type="ORF">SAMN05660653_01003</name>
</gene>
<evidence type="ECO:0000313" key="4">
    <source>
        <dbReference type="Proteomes" id="UP000198771"/>
    </source>
</evidence>
<evidence type="ECO:0000259" key="2">
    <source>
        <dbReference type="Pfam" id="PF00437"/>
    </source>
</evidence>
<dbReference type="GO" id="GO:0016887">
    <property type="term" value="F:ATP hydrolysis activity"/>
    <property type="evidence" value="ECO:0007669"/>
    <property type="project" value="InterPro"/>
</dbReference>
<dbReference type="STRING" id="617002.SAMN05660653_01003"/>
<dbReference type="EMBL" id="FMXO01000005">
    <property type="protein sequence ID" value="SDB20985.1"/>
    <property type="molecule type" value="Genomic_DNA"/>
</dbReference>
<dbReference type="AlphaFoldDB" id="A0A1G6BK76"/>
<keyword evidence="4" id="KW-1185">Reference proteome</keyword>
<accession>A0A1G6BK76</accession>
<proteinExistence type="inferred from homology"/>
<comment type="similarity">
    <text evidence="1">Belongs to the GSP E family.</text>
</comment>
<dbReference type="PANTHER" id="PTHR30486">
    <property type="entry name" value="TWITCHING MOTILITY PROTEIN PILT"/>
    <property type="match status" value="1"/>
</dbReference>
<dbReference type="NCBIfam" id="TIGR01420">
    <property type="entry name" value="pilT_fam"/>
    <property type="match status" value="1"/>
</dbReference>
<sequence>MHKNQLDATIAELLGKAPDTSDILFTAGKLLQAEVHGKLTDVLTSLFQGPLVPFQIESVAFCMMLNKHAGSLRLFQDLIEKGSCDLSYDLPGYSRFRVNIFFQQGSPAIVMRKMPSKIPTLKDLNLPPLFGQMANEQYGLILLTGGTGTGKSTTLAALIDAINERHAKHILTLEDPVEFVHRHKNGTVNQRELGTDFDQFSSGLRAALRQAPKVILVGEIRDKETIEIALQASETGHLVLGTLHTSDTGQTINRIIGMFELAEERLIRQRLAQALRYVVSQRLMPRIGGGRVAALEVMANTLRIKELISNGESGEKTFYNVLETGETYGMFTFDQHLAKLYTAEQITEQTAMDTASDRSRLSQTINRIKTIRGEKVTNIEGLELDLNYDKSKS</sequence>
<dbReference type="SUPFAM" id="SSF52540">
    <property type="entry name" value="P-loop containing nucleoside triphosphate hydrolases"/>
    <property type="match status" value="1"/>
</dbReference>
<dbReference type="InterPro" id="IPR001482">
    <property type="entry name" value="T2SS/T4SS_dom"/>
</dbReference>
<dbReference type="InterPro" id="IPR027417">
    <property type="entry name" value="P-loop_NTPase"/>
</dbReference>
<organism evidence="3 4">
    <name type="scientific">Desulfonatronum thiosulfatophilum</name>
    <dbReference type="NCBI Taxonomy" id="617002"/>
    <lineage>
        <taxon>Bacteria</taxon>
        <taxon>Pseudomonadati</taxon>
        <taxon>Thermodesulfobacteriota</taxon>
        <taxon>Desulfovibrionia</taxon>
        <taxon>Desulfovibrionales</taxon>
        <taxon>Desulfonatronaceae</taxon>
        <taxon>Desulfonatronum</taxon>
    </lineage>
</organism>
<dbReference type="Gene3D" id="3.40.50.300">
    <property type="entry name" value="P-loop containing nucleotide triphosphate hydrolases"/>
    <property type="match status" value="1"/>
</dbReference>
<dbReference type="Gene3D" id="3.30.450.90">
    <property type="match status" value="1"/>
</dbReference>
<dbReference type="Pfam" id="PF00437">
    <property type="entry name" value="T2SSE"/>
    <property type="match status" value="1"/>
</dbReference>
<protein>
    <submittedName>
        <fullName evidence="3">Twitching motility protein PilT</fullName>
    </submittedName>
</protein>
<dbReference type="RefSeq" id="WP_092118073.1">
    <property type="nucleotide sequence ID" value="NZ_FMXO01000005.1"/>
</dbReference>
<feature type="domain" description="Bacterial type II secretion system protein E" evidence="2">
    <location>
        <begin position="96"/>
        <end position="288"/>
    </location>
</feature>
<reference evidence="3 4" key="1">
    <citation type="submission" date="2016-10" db="EMBL/GenBank/DDBJ databases">
        <authorList>
            <person name="de Groot N.N."/>
        </authorList>
    </citation>
    <scope>NUCLEOTIDE SEQUENCE [LARGE SCALE GENOMIC DNA]</scope>
    <source>
        <strain evidence="3 4">ASO4-2</strain>
    </source>
</reference>
<evidence type="ECO:0000256" key="1">
    <source>
        <dbReference type="ARBA" id="ARBA00006611"/>
    </source>
</evidence>
<evidence type="ECO:0000313" key="3">
    <source>
        <dbReference type="EMBL" id="SDB20985.1"/>
    </source>
</evidence>